<organism evidence="5 6">
    <name type="scientific">Tribonema minus</name>
    <dbReference type="NCBI Taxonomy" id="303371"/>
    <lineage>
        <taxon>Eukaryota</taxon>
        <taxon>Sar</taxon>
        <taxon>Stramenopiles</taxon>
        <taxon>Ochrophyta</taxon>
        <taxon>PX clade</taxon>
        <taxon>Xanthophyceae</taxon>
        <taxon>Tribonematales</taxon>
        <taxon>Tribonemataceae</taxon>
        <taxon>Tribonema</taxon>
    </lineage>
</organism>
<feature type="domain" description="GH26" evidence="4">
    <location>
        <begin position="1"/>
        <end position="200"/>
    </location>
</feature>
<dbReference type="InterPro" id="IPR000805">
    <property type="entry name" value="Glyco_hydro_26"/>
</dbReference>
<evidence type="ECO:0000256" key="2">
    <source>
        <dbReference type="ARBA" id="ARBA00022801"/>
    </source>
</evidence>
<dbReference type="PROSITE" id="PS51764">
    <property type="entry name" value="GH26"/>
    <property type="match status" value="1"/>
</dbReference>
<proteinExistence type="inferred from homology"/>
<gene>
    <name evidence="5" type="ORF">JKP88DRAFT_267982</name>
</gene>
<dbReference type="Gene3D" id="3.20.20.80">
    <property type="entry name" value="Glycosidases"/>
    <property type="match status" value="1"/>
</dbReference>
<dbReference type="PANTHER" id="PTHR40079">
    <property type="entry name" value="MANNAN ENDO-1,4-BETA-MANNOSIDASE E-RELATED"/>
    <property type="match status" value="1"/>
</dbReference>
<evidence type="ECO:0000313" key="6">
    <source>
        <dbReference type="Proteomes" id="UP000664859"/>
    </source>
</evidence>
<evidence type="ECO:0000256" key="1">
    <source>
        <dbReference type="ARBA" id="ARBA00007754"/>
    </source>
</evidence>
<reference evidence="5" key="1">
    <citation type="submission" date="2021-02" db="EMBL/GenBank/DDBJ databases">
        <title>First Annotated Genome of the Yellow-green Alga Tribonema minus.</title>
        <authorList>
            <person name="Mahan K.M."/>
        </authorList>
    </citation>
    <scope>NUCLEOTIDE SEQUENCE</scope>
    <source>
        <strain evidence="5">UTEX B ZZ1240</strain>
    </source>
</reference>
<comment type="caution">
    <text evidence="5">The sequence shown here is derived from an EMBL/GenBank/DDBJ whole genome shotgun (WGS) entry which is preliminary data.</text>
</comment>
<dbReference type="Pfam" id="PF02156">
    <property type="entry name" value="Glyco_hydro_26"/>
    <property type="match status" value="1"/>
</dbReference>
<evidence type="ECO:0000256" key="3">
    <source>
        <dbReference type="ARBA" id="ARBA00023295"/>
    </source>
</evidence>
<dbReference type="PANTHER" id="PTHR40079:SF4">
    <property type="entry name" value="GH26 DOMAIN-CONTAINING PROTEIN-RELATED"/>
    <property type="match status" value="1"/>
</dbReference>
<evidence type="ECO:0000313" key="5">
    <source>
        <dbReference type="EMBL" id="KAG5187009.1"/>
    </source>
</evidence>
<accession>A0A835ZB64</accession>
<dbReference type="InterPro" id="IPR017853">
    <property type="entry name" value="GH"/>
</dbReference>
<dbReference type="EMBL" id="JAFCMP010000098">
    <property type="protein sequence ID" value="KAG5187009.1"/>
    <property type="molecule type" value="Genomic_DNA"/>
</dbReference>
<dbReference type="Proteomes" id="UP000664859">
    <property type="component" value="Unassembled WGS sequence"/>
</dbReference>
<dbReference type="InterPro" id="IPR022790">
    <property type="entry name" value="GH26_dom"/>
</dbReference>
<keyword evidence="2 5" id="KW-0378">Hydrolase</keyword>
<sequence length="200" mass="21621">MSCAAVALPGGALMLSWNALLRAPAERRLLLSGVAVSVLRSIAQGAYDHYLQAFGKAAKKDGRPINVRPLHEMNGAWYPWCVFTTGNSLSDFKNAFKRVVSVLKSTGGNFKFQLSYAAQNASGHKNPFMDFYPGDAYVDAAEVNAFVSGFRMFKSATGGRRLFADIEPAEGEEADFEVAENELLALPAPATAAEEAQQHL</sequence>
<dbReference type="SUPFAM" id="SSF51445">
    <property type="entry name" value="(Trans)glycosidases"/>
    <property type="match status" value="1"/>
</dbReference>
<dbReference type="OrthoDB" id="428177at2759"/>
<keyword evidence="3" id="KW-0326">Glycosidase</keyword>
<dbReference type="AlphaFoldDB" id="A0A835ZB64"/>
<protein>
    <submittedName>
        <fullName evidence="5">Glycoside hydrolase superfamily</fullName>
    </submittedName>
</protein>
<evidence type="ECO:0000259" key="4">
    <source>
        <dbReference type="PROSITE" id="PS51764"/>
    </source>
</evidence>
<name>A0A835ZB64_9STRA</name>
<keyword evidence="6" id="KW-1185">Reference proteome</keyword>
<dbReference type="GO" id="GO:0016985">
    <property type="term" value="F:mannan endo-1,4-beta-mannosidase activity"/>
    <property type="evidence" value="ECO:0007669"/>
    <property type="project" value="InterPro"/>
</dbReference>
<comment type="similarity">
    <text evidence="1">Belongs to the glycosyl hydrolase 26 family.</text>
</comment>
<dbReference type="GO" id="GO:0006080">
    <property type="term" value="P:substituted mannan metabolic process"/>
    <property type="evidence" value="ECO:0007669"/>
    <property type="project" value="InterPro"/>
</dbReference>